<proteinExistence type="predicted"/>
<protein>
    <recommendedName>
        <fullName evidence="1">Anti-sigma K factor RskA C-terminal domain-containing protein</fullName>
    </recommendedName>
</protein>
<feature type="domain" description="Anti-sigma K factor RskA C-terminal" evidence="1">
    <location>
        <begin position="98"/>
        <end position="217"/>
    </location>
</feature>
<name>A0A3P3QQX4_9GAMM</name>
<organism evidence="2 3">
    <name type="scientific">Rheinheimera mesophila</name>
    <dbReference type="NCBI Taxonomy" id="1547515"/>
    <lineage>
        <taxon>Bacteria</taxon>
        <taxon>Pseudomonadati</taxon>
        <taxon>Pseudomonadota</taxon>
        <taxon>Gammaproteobacteria</taxon>
        <taxon>Chromatiales</taxon>
        <taxon>Chromatiaceae</taxon>
        <taxon>Rheinheimera</taxon>
    </lineage>
</organism>
<comment type="caution">
    <text evidence="2">The sequence shown here is derived from an EMBL/GenBank/DDBJ whole genome shotgun (WGS) entry which is preliminary data.</text>
</comment>
<dbReference type="PANTHER" id="PTHR37461">
    <property type="entry name" value="ANTI-SIGMA-K FACTOR RSKA"/>
    <property type="match status" value="1"/>
</dbReference>
<dbReference type="Proteomes" id="UP000276260">
    <property type="component" value="Unassembled WGS sequence"/>
</dbReference>
<evidence type="ECO:0000259" key="1">
    <source>
        <dbReference type="Pfam" id="PF10099"/>
    </source>
</evidence>
<dbReference type="OrthoDB" id="5298046at2"/>
<dbReference type="GO" id="GO:0006417">
    <property type="term" value="P:regulation of translation"/>
    <property type="evidence" value="ECO:0007669"/>
    <property type="project" value="TreeGrafter"/>
</dbReference>
<dbReference type="InterPro" id="IPR018764">
    <property type="entry name" value="RskA_C"/>
</dbReference>
<dbReference type="GO" id="GO:0005886">
    <property type="term" value="C:plasma membrane"/>
    <property type="evidence" value="ECO:0007669"/>
    <property type="project" value="InterPro"/>
</dbReference>
<dbReference type="PANTHER" id="PTHR37461:SF1">
    <property type="entry name" value="ANTI-SIGMA-K FACTOR RSKA"/>
    <property type="match status" value="1"/>
</dbReference>
<accession>A0A3P3QQX4</accession>
<gene>
    <name evidence="2" type="ORF">EIK76_01895</name>
</gene>
<dbReference type="Pfam" id="PF10099">
    <property type="entry name" value="RskA_C"/>
    <property type="match status" value="1"/>
</dbReference>
<dbReference type="RefSeq" id="WP_046519613.1">
    <property type="nucleotide sequence ID" value="NZ_LAVS01000014.1"/>
</dbReference>
<evidence type="ECO:0000313" key="2">
    <source>
        <dbReference type="EMBL" id="RRJ22860.1"/>
    </source>
</evidence>
<keyword evidence="3" id="KW-1185">Reference proteome</keyword>
<evidence type="ECO:0000313" key="3">
    <source>
        <dbReference type="Proteomes" id="UP000276260"/>
    </source>
</evidence>
<dbReference type="EMBL" id="RRCF01000001">
    <property type="protein sequence ID" value="RRJ22860.1"/>
    <property type="molecule type" value="Genomic_DNA"/>
</dbReference>
<dbReference type="GO" id="GO:0016989">
    <property type="term" value="F:sigma factor antagonist activity"/>
    <property type="evidence" value="ECO:0007669"/>
    <property type="project" value="TreeGrafter"/>
</dbReference>
<dbReference type="InterPro" id="IPR051474">
    <property type="entry name" value="Anti-sigma-K/W_factor"/>
</dbReference>
<sequence length="226" mass="24963">MNYLQQERLDALSVNYVLGGMRGKARQRFQRLLMQQQQVRETVWRWEQHLNPLAESLPEVKPDQKLWHKLQQRLGWQHADVVQLKPRNNWLHPANWVAAAAAACLALVLLLPPPAALPIELAVIQTKEAKALWLVSKQGDTVVLQASAAVPADPVHDYELWMLPTSGQTPVSLGLLPQRGQVSYPWPQAAAGLTVAVLAVSLEPKGGSPTGQPTGTVLHTSELMTL</sequence>
<dbReference type="AlphaFoldDB" id="A0A3P3QQX4"/>
<reference evidence="2 3" key="1">
    <citation type="submission" date="2018-11" db="EMBL/GenBank/DDBJ databases">
        <title>Draft genome analysis of Rheinheimera mesophila isolated from an industrial waste site.</title>
        <authorList>
            <person name="Yu Q."/>
            <person name="Qi Y."/>
            <person name="Zhang H."/>
            <person name="Lu Y."/>
            <person name="Pu J."/>
        </authorList>
    </citation>
    <scope>NUCLEOTIDE SEQUENCE [LARGE SCALE GENOMIC DNA]</scope>
    <source>
        <strain evidence="2 3">IITR13</strain>
    </source>
</reference>